<feature type="transmembrane region" description="Helical" evidence="1">
    <location>
        <begin position="63"/>
        <end position="82"/>
    </location>
</feature>
<accession>A0A0W8FRD3</accession>
<proteinExistence type="predicted"/>
<name>A0A0W8FRD3_9ZZZZ</name>
<gene>
    <name evidence="2" type="ORF">ASZ90_006845</name>
</gene>
<protein>
    <recommendedName>
        <fullName evidence="3">Phage holin family protein</fullName>
    </recommendedName>
</protein>
<dbReference type="PANTHER" id="PTHR37309">
    <property type="entry name" value="SLR0284 PROTEIN"/>
    <property type="match status" value="1"/>
</dbReference>
<keyword evidence="1" id="KW-1133">Transmembrane helix</keyword>
<feature type="transmembrane region" description="Helical" evidence="1">
    <location>
        <begin position="88"/>
        <end position="107"/>
    </location>
</feature>
<sequence>MLVIITRWLIITVAILLASQFVPGIKVDTLTTAVIAACVLGLINVFIRPVVVLLTLPLSILTLGLFYFFINAFLLKLVAYFVSGFEVSGFFAAFFGSLIISVVNWLANSFIITHKIDKPDDPDYIDLKKGGDGKWR</sequence>
<dbReference type="PANTHER" id="PTHR37309:SF1">
    <property type="entry name" value="SLR0284 PROTEIN"/>
    <property type="match status" value="1"/>
</dbReference>
<reference evidence="2" key="1">
    <citation type="journal article" date="2015" name="Proc. Natl. Acad. Sci. U.S.A.">
        <title>Networks of energetic and metabolic interactions define dynamics in microbial communities.</title>
        <authorList>
            <person name="Embree M."/>
            <person name="Liu J.K."/>
            <person name="Al-Bassam M.M."/>
            <person name="Zengler K."/>
        </authorList>
    </citation>
    <scope>NUCLEOTIDE SEQUENCE</scope>
</reference>
<dbReference type="EMBL" id="LNQE01000909">
    <property type="protein sequence ID" value="KUG23403.1"/>
    <property type="molecule type" value="Genomic_DNA"/>
</dbReference>
<evidence type="ECO:0000313" key="2">
    <source>
        <dbReference type="EMBL" id="KUG23403.1"/>
    </source>
</evidence>
<dbReference type="InterPro" id="IPR007165">
    <property type="entry name" value="Phage_holin_4_2"/>
</dbReference>
<comment type="caution">
    <text evidence="2">The sequence shown here is derived from an EMBL/GenBank/DDBJ whole genome shotgun (WGS) entry which is preliminary data.</text>
</comment>
<evidence type="ECO:0000256" key="1">
    <source>
        <dbReference type="SAM" id="Phobius"/>
    </source>
</evidence>
<keyword evidence="1" id="KW-0812">Transmembrane</keyword>
<evidence type="ECO:0008006" key="3">
    <source>
        <dbReference type="Google" id="ProtNLM"/>
    </source>
</evidence>
<dbReference type="AlphaFoldDB" id="A0A0W8FRD3"/>
<organism evidence="2">
    <name type="scientific">hydrocarbon metagenome</name>
    <dbReference type="NCBI Taxonomy" id="938273"/>
    <lineage>
        <taxon>unclassified sequences</taxon>
        <taxon>metagenomes</taxon>
        <taxon>ecological metagenomes</taxon>
    </lineage>
</organism>
<dbReference type="Pfam" id="PF04020">
    <property type="entry name" value="Phage_holin_4_2"/>
    <property type="match status" value="1"/>
</dbReference>
<keyword evidence="1" id="KW-0472">Membrane</keyword>
<feature type="transmembrane region" description="Helical" evidence="1">
    <location>
        <begin position="34"/>
        <end position="56"/>
    </location>
</feature>